<organism evidence="1 2">
    <name type="scientific">Sporidiobolus salmonicolor</name>
    <name type="common">Yeast-like fungus</name>
    <name type="synonym">Sporobolomyces salmonicolor</name>
    <dbReference type="NCBI Taxonomy" id="5005"/>
    <lineage>
        <taxon>Eukaryota</taxon>
        <taxon>Fungi</taxon>
        <taxon>Dikarya</taxon>
        <taxon>Basidiomycota</taxon>
        <taxon>Pucciniomycotina</taxon>
        <taxon>Microbotryomycetes</taxon>
        <taxon>Sporidiobolales</taxon>
        <taxon>Sporidiobolaceae</taxon>
        <taxon>Sporobolomyces</taxon>
    </lineage>
</organism>
<dbReference type="OrthoDB" id="2527139at2759"/>
<accession>A0A0D6ESY0</accession>
<dbReference type="Proteomes" id="UP000243876">
    <property type="component" value="Unassembled WGS sequence"/>
</dbReference>
<dbReference type="EMBL" id="CENE01000048">
    <property type="protein sequence ID" value="CEQ43074.1"/>
    <property type="molecule type" value="Genomic_DNA"/>
</dbReference>
<gene>
    <name evidence="1" type="primary">SPOSA6832_04962</name>
</gene>
<name>A0A0D6ESY0_SPOSA</name>
<dbReference type="Gene3D" id="3.80.10.10">
    <property type="entry name" value="Ribonuclease Inhibitor"/>
    <property type="match status" value="1"/>
</dbReference>
<evidence type="ECO:0000313" key="1">
    <source>
        <dbReference type="EMBL" id="CEQ43074.1"/>
    </source>
</evidence>
<proteinExistence type="predicted"/>
<evidence type="ECO:0000313" key="2">
    <source>
        <dbReference type="Proteomes" id="UP000243876"/>
    </source>
</evidence>
<feature type="non-terminal residue" evidence="1">
    <location>
        <position position="1"/>
    </location>
</feature>
<sequence>MATIRDLPFELLERILDLAVAEYDLETARSSQARYDYLRSCALISRQFRAPAQACLWAALRVHTPGMAKKLLASPVLKAFATRELSLEGVHSGSDGLSGSTASRVLCKVVGVRWLRLMDFGRLSLRVLQNEGLSSLRTLYLMTSFPDKSTTIANLQLPFHLRTLHLFNRSYSSALLPTLFSHSSTTLTSLTLSTSNASPSYSSLTRALPSVAPNLVHLSLQHRPSPDLIAAFALCVRLRTLECSFAVDLAAVLDALPHTDLDALSIELDYNLLEVAQALVRRLDAPPLARLKTLRIPRAPAKGEFRQFGGQVLLDRCGDKGIDVQLGQVVAWRTRLFP</sequence>
<keyword evidence="2" id="KW-1185">Reference proteome</keyword>
<dbReference type="AlphaFoldDB" id="A0A0D6ESY0"/>
<dbReference type="SUPFAM" id="SSF52058">
    <property type="entry name" value="L domain-like"/>
    <property type="match status" value="1"/>
</dbReference>
<reference evidence="2" key="1">
    <citation type="submission" date="2015-02" db="EMBL/GenBank/DDBJ databases">
        <authorList>
            <person name="Gon?alves P."/>
        </authorList>
    </citation>
    <scope>NUCLEOTIDE SEQUENCE [LARGE SCALE GENOMIC DNA]</scope>
</reference>
<protein>
    <submittedName>
        <fullName evidence="1">SPOSA6832_04962-mRNA-1:cds</fullName>
    </submittedName>
</protein>
<dbReference type="InterPro" id="IPR032675">
    <property type="entry name" value="LRR_dom_sf"/>
</dbReference>